<proteinExistence type="predicted"/>
<keyword evidence="2" id="KW-1185">Reference proteome</keyword>
<dbReference type="EMBL" id="JAYMYQ010000004">
    <property type="protein sequence ID" value="KAK7338577.1"/>
    <property type="molecule type" value="Genomic_DNA"/>
</dbReference>
<organism evidence="1 2">
    <name type="scientific">Canavalia gladiata</name>
    <name type="common">Sword bean</name>
    <name type="synonym">Dolichos gladiatus</name>
    <dbReference type="NCBI Taxonomy" id="3824"/>
    <lineage>
        <taxon>Eukaryota</taxon>
        <taxon>Viridiplantae</taxon>
        <taxon>Streptophyta</taxon>
        <taxon>Embryophyta</taxon>
        <taxon>Tracheophyta</taxon>
        <taxon>Spermatophyta</taxon>
        <taxon>Magnoliopsida</taxon>
        <taxon>eudicotyledons</taxon>
        <taxon>Gunneridae</taxon>
        <taxon>Pentapetalae</taxon>
        <taxon>rosids</taxon>
        <taxon>fabids</taxon>
        <taxon>Fabales</taxon>
        <taxon>Fabaceae</taxon>
        <taxon>Papilionoideae</taxon>
        <taxon>50 kb inversion clade</taxon>
        <taxon>NPAAA clade</taxon>
        <taxon>indigoferoid/millettioid clade</taxon>
        <taxon>Phaseoleae</taxon>
        <taxon>Canavalia</taxon>
    </lineage>
</organism>
<comment type="caution">
    <text evidence="1">The sequence shown here is derived from an EMBL/GenBank/DDBJ whole genome shotgun (WGS) entry which is preliminary data.</text>
</comment>
<evidence type="ECO:0000313" key="1">
    <source>
        <dbReference type="EMBL" id="KAK7338577.1"/>
    </source>
</evidence>
<protein>
    <submittedName>
        <fullName evidence="1">Uncharacterized protein</fullName>
    </submittedName>
</protein>
<name>A0AAN9LM78_CANGL</name>
<reference evidence="1 2" key="1">
    <citation type="submission" date="2024-01" db="EMBL/GenBank/DDBJ databases">
        <title>The genomes of 5 underutilized Papilionoideae crops provide insights into root nodulation and disease resistanc.</title>
        <authorList>
            <person name="Jiang F."/>
        </authorList>
    </citation>
    <scope>NUCLEOTIDE SEQUENCE [LARGE SCALE GENOMIC DNA]</scope>
    <source>
        <strain evidence="1">LVBAO_FW01</strain>
        <tissue evidence="1">Leaves</tissue>
    </source>
</reference>
<dbReference type="Proteomes" id="UP001367508">
    <property type="component" value="Unassembled WGS sequence"/>
</dbReference>
<sequence length="94" mass="10569">MVTTVTGVVEVLAELPEMVDKVVRVLAWGIIRVRELILSLHVKEGALHAACKSQRHQSPLSHISVKPKVSWLLRYEAMQILTHVGDKRKAIHES</sequence>
<evidence type="ECO:0000313" key="2">
    <source>
        <dbReference type="Proteomes" id="UP001367508"/>
    </source>
</evidence>
<dbReference type="AlphaFoldDB" id="A0AAN9LM78"/>
<gene>
    <name evidence="1" type="ORF">VNO77_19194</name>
</gene>
<accession>A0AAN9LM78</accession>